<dbReference type="GO" id="GO:0016740">
    <property type="term" value="F:transferase activity"/>
    <property type="evidence" value="ECO:0007669"/>
    <property type="project" value="UniProtKB-KW"/>
</dbReference>
<dbReference type="Gene3D" id="1.10.246.130">
    <property type="match status" value="1"/>
</dbReference>
<evidence type="ECO:0000313" key="3">
    <source>
        <dbReference type="Proteomes" id="UP000007058"/>
    </source>
</evidence>
<organism evidence="2 3">
    <name type="scientific">Paramagnetospirillum magneticum (strain ATCC 700264 / AMB-1)</name>
    <name type="common">Magnetospirillum magneticum</name>
    <dbReference type="NCBI Taxonomy" id="342108"/>
    <lineage>
        <taxon>Bacteria</taxon>
        <taxon>Pseudomonadati</taxon>
        <taxon>Pseudomonadota</taxon>
        <taxon>Alphaproteobacteria</taxon>
        <taxon>Rhodospirillales</taxon>
        <taxon>Magnetospirillaceae</taxon>
        <taxon>Paramagnetospirillum</taxon>
    </lineage>
</organism>
<gene>
    <name evidence="2" type="ordered locus">amb4309</name>
</gene>
<proteinExistence type="predicted"/>
<protein>
    <submittedName>
        <fullName evidence="2">Gamma-glutamyltransferase</fullName>
    </submittedName>
</protein>
<evidence type="ECO:0000313" key="2">
    <source>
        <dbReference type="EMBL" id="BAE53113.1"/>
    </source>
</evidence>
<dbReference type="InterPro" id="IPR043138">
    <property type="entry name" value="GGT_lsub"/>
</dbReference>
<accession>Q2VZ62</accession>
<dbReference type="Gene3D" id="3.60.20.40">
    <property type="match status" value="1"/>
</dbReference>
<feature type="region of interest" description="Disordered" evidence="1">
    <location>
        <begin position="1"/>
        <end position="34"/>
    </location>
</feature>
<dbReference type="EMBL" id="AP007255">
    <property type="protein sequence ID" value="BAE53113.1"/>
    <property type="molecule type" value="Genomic_DNA"/>
</dbReference>
<keyword evidence="3" id="KW-1185">Reference proteome</keyword>
<dbReference type="PRINTS" id="PR01210">
    <property type="entry name" value="GGTRANSPTASE"/>
</dbReference>
<dbReference type="MEROPS" id="T03.025"/>
<dbReference type="STRING" id="342108.amb4309"/>
<sequence>MSGIATLDGGRQFRNNRPATDRNSRPMLNSPMARRGMVTSPHHLASQAGLAVLREGGTAIEAAIATAATLGVVYPHMTGLGGDAFWLIAEPGKPPVSIDGSGAAGAKVDLDLYRKAGHKRIPTRGPLAANTVAGAVSSWQLALDVSGHWGGRLPLRRLFEDAVFAAREGFAVSRHQAAATQRGLADLKRQPGFAETFLAKRKAPAPGSVLRLPALADTLERLANAGLDDFYRGEVARAVAAGLQAAGSPLRAEDLARHRGMRRRPLSLNLPCGHLFNTAPPTQGLASLVLLGLYQRLGVTEADGFDHIHGLVEAAKLAYRVRDAHVTDPARMSIHATTYLEDGVLDRMAWEIDKAKASPLPGAGAEGDTVWLGVIDGQGRAVSFIQSLFHAYGSGVVLPEVGLVWQNRGCSFSLDPLHRNSLEPRRRPFHTLSPGLARLKDGRTMVYGTMGGDAQPMVQAEVFTRVALYGQGLQPAVSAPRWCLARGLDGAPAPAGIQLESRFAPQVIQRLEQAGHQLQVVGEWDSLLGHAGALLRRADGIIEGAADPRADGVVAAF</sequence>
<dbReference type="InterPro" id="IPR043137">
    <property type="entry name" value="GGT_ssub_C"/>
</dbReference>
<dbReference type="SUPFAM" id="SSF56235">
    <property type="entry name" value="N-terminal nucleophile aminohydrolases (Ntn hydrolases)"/>
    <property type="match status" value="1"/>
</dbReference>
<dbReference type="PANTHER" id="PTHR43881:SF5">
    <property type="entry name" value="GAMMA-GLUTAMYLTRANSPEPTIDASE"/>
    <property type="match status" value="1"/>
</dbReference>
<dbReference type="Pfam" id="PF01019">
    <property type="entry name" value="G_glu_transpept"/>
    <property type="match status" value="1"/>
</dbReference>
<reference evidence="2 3" key="1">
    <citation type="journal article" date="2005" name="DNA Res.">
        <title>Complete genome sequence of the facultative anaerobic magnetotactic bacterium Magnetospirillum sp. strain AMB-1.</title>
        <authorList>
            <person name="Matsunaga T."/>
            <person name="Okamura Y."/>
            <person name="Fukuda Y."/>
            <person name="Wahyudi A.T."/>
            <person name="Murase Y."/>
            <person name="Takeyama H."/>
        </authorList>
    </citation>
    <scope>NUCLEOTIDE SEQUENCE [LARGE SCALE GENOMIC DNA]</scope>
    <source>
        <strain evidence="3">ATCC 700264 / AMB-1</strain>
    </source>
</reference>
<dbReference type="InterPro" id="IPR052896">
    <property type="entry name" value="GGT-like_enzyme"/>
</dbReference>
<dbReference type="Proteomes" id="UP000007058">
    <property type="component" value="Chromosome"/>
</dbReference>
<dbReference type="KEGG" id="mag:amb4309"/>
<evidence type="ECO:0000256" key="1">
    <source>
        <dbReference type="SAM" id="MobiDB-lite"/>
    </source>
</evidence>
<dbReference type="HOGENOM" id="CLU_014813_3_0_5"/>
<name>Q2VZ62_PARM1</name>
<dbReference type="PANTHER" id="PTHR43881">
    <property type="entry name" value="GAMMA-GLUTAMYLTRANSPEPTIDASE (AFU_ORTHOLOGUE AFUA_4G13580)"/>
    <property type="match status" value="1"/>
</dbReference>
<dbReference type="AlphaFoldDB" id="Q2VZ62"/>
<dbReference type="InterPro" id="IPR029055">
    <property type="entry name" value="Ntn_hydrolases_N"/>
</dbReference>